<reference evidence="1" key="1">
    <citation type="submission" date="2018-02" db="EMBL/GenBank/DDBJ databases">
        <authorList>
            <person name="Cohen D.B."/>
            <person name="Kent A.D."/>
        </authorList>
    </citation>
    <scope>NUCLEOTIDE SEQUENCE</scope>
</reference>
<dbReference type="EMBL" id="OIVN01006250">
    <property type="protein sequence ID" value="SPD28904.1"/>
    <property type="molecule type" value="Genomic_DNA"/>
</dbReference>
<accession>A0A2N9IX98</accession>
<proteinExistence type="predicted"/>
<evidence type="ECO:0000313" key="1">
    <source>
        <dbReference type="EMBL" id="SPD28904.1"/>
    </source>
</evidence>
<dbReference type="AlphaFoldDB" id="A0A2N9IX98"/>
<protein>
    <recommendedName>
        <fullName evidence="2">RNase H type-1 domain-containing protein</fullName>
    </recommendedName>
</protein>
<sequence>MVGPPPTGIIKFNVDAAIQASTATIAVVACDEAGNILKAWAKSTPSLDPAIAEASAIL</sequence>
<gene>
    <name evidence="1" type="ORF">FSB_LOCUS56786</name>
</gene>
<name>A0A2N9IX98_FAGSY</name>
<organism evidence="1">
    <name type="scientific">Fagus sylvatica</name>
    <name type="common">Beechnut</name>
    <dbReference type="NCBI Taxonomy" id="28930"/>
    <lineage>
        <taxon>Eukaryota</taxon>
        <taxon>Viridiplantae</taxon>
        <taxon>Streptophyta</taxon>
        <taxon>Embryophyta</taxon>
        <taxon>Tracheophyta</taxon>
        <taxon>Spermatophyta</taxon>
        <taxon>Magnoliopsida</taxon>
        <taxon>eudicotyledons</taxon>
        <taxon>Gunneridae</taxon>
        <taxon>Pentapetalae</taxon>
        <taxon>rosids</taxon>
        <taxon>fabids</taxon>
        <taxon>Fagales</taxon>
        <taxon>Fagaceae</taxon>
        <taxon>Fagus</taxon>
    </lineage>
</organism>
<evidence type="ECO:0008006" key="2">
    <source>
        <dbReference type="Google" id="ProtNLM"/>
    </source>
</evidence>